<organism evidence="10 11">
    <name type="scientific">Lojkania enalia</name>
    <dbReference type="NCBI Taxonomy" id="147567"/>
    <lineage>
        <taxon>Eukaryota</taxon>
        <taxon>Fungi</taxon>
        <taxon>Dikarya</taxon>
        <taxon>Ascomycota</taxon>
        <taxon>Pezizomycotina</taxon>
        <taxon>Dothideomycetes</taxon>
        <taxon>Pleosporomycetidae</taxon>
        <taxon>Pleosporales</taxon>
        <taxon>Pleosporales incertae sedis</taxon>
        <taxon>Lojkania</taxon>
    </lineage>
</organism>
<feature type="region of interest" description="Disordered" evidence="9">
    <location>
        <begin position="129"/>
        <end position="174"/>
    </location>
</feature>
<proteinExistence type="inferred from homology"/>
<evidence type="ECO:0000313" key="10">
    <source>
        <dbReference type="EMBL" id="KAF2261512.1"/>
    </source>
</evidence>
<dbReference type="EMBL" id="ML986656">
    <property type="protein sequence ID" value="KAF2261512.1"/>
    <property type="molecule type" value="Genomic_DNA"/>
</dbReference>
<dbReference type="GO" id="GO:0022904">
    <property type="term" value="P:respiratory electron transport chain"/>
    <property type="evidence" value="ECO:0007669"/>
    <property type="project" value="InterPro"/>
</dbReference>
<dbReference type="InterPro" id="IPR006806">
    <property type="entry name" value="NDUFA5"/>
</dbReference>
<dbReference type="PANTHER" id="PTHR12653:SF0">
    <property type="entry name" value="NADH DEHYDROGENASE [UBIQUINONE] 1 ALPHA SUBCOMPLEX SUBUNIT 5"/>
    <property type="match status" value="1"/>
</dbReference>
<keyword evidence="7" id="KW-0496">Mitochondrion</keyword>
<feature type="compositionally biased region" description="Basic residues" evidence="9">
    <location>
        <begin position="148"/>
        <end position="157"/>
    </location>
</feature>
<keyword evidence="5" id="KW-0999">Mitochondrion inner membrane</keyword>
<dbReference type="PANTHER" id="PTHR12653">
    <property type="entry name" value="NADH-UBIQUINONE OXIDOREDUCTASE 13 KD-B SUBUNIT"/>
    <property type="match status" value="1"/>
</dbReference>
<feature type="region of interest" description="Disordered" evidence="9">
    <location>
        <begin position="224"/>
        <end position="246"/>
    </location>
</feature>
<keyword evidence="8" id="KW-0472">Membrane</keyword>
<gene>
    <name evidence="10" type="ORF">CC78DRAFT_546594</name>
</gene>
<keyword evidence="6" id="KW-0249">Electron transport</keyword>
<keyword evidence="11" id="KW-1185">Reference proteome</keyword>
<comment type="subcellular location">
    <subcellularLocation>
        <location evidence="1">Mitochondrion inner membrane</location>
        <topology evidence="1">Peripheral membrane protein</topology>
        <orientation evidence="1">Matrix side</orientation>
    </subcellularLocation>
</comment>
<sequence length="246" mass="27596">MRAACRLFAAVKHGQYLEAGAPTGLTGLTTHPSPRSALLYYYSSTLDKLQKMPESSVYRQSTEALTKHRLSIVEQVKPAGYDAWLEKVKYQFGESPQHFKSYETSQGIGIALEEEPEVDPRSVAAEWDGEMAPPTLEGPRTQRERRSQLRRAQRMRGGKSFDPEQEVQKAILDPEPQLTAEQISDIESRIGAGLIEEVIQVAEGEHKLASAMIKSKAWEALEEPAPEGQWSYFERSTSHHTTTQKP</sequence>
<evidence type="ECO:0000256" key="1">
    <source>
        <dbReference type="ARBA" id="ARBA00004443"/>
    </source>
</evidence>
<protein>
    <submittedName>
        <fullName evidence="10">NADH-ubiquinone oxidoreductase 29.9 kd subunit</fullName>
    </submittedName>
</protein>
<dbReference type="OrthoDB" id="286811at2759"/>
<evidence type="ECO:0000256" key="7">
    <source>
        <dbReference type="ARBA" id="ARBA00023128"/>
    </source>
</evidence>
<comment type="caution">
    <text evidence="10">The sequence shown here is derived from an EMBL/GenBank/DDBJ whole genome shotgun (WGS) entry which is preliminary data.</text>
</comment>
<name>A0A9P4K572_9PLEO</name>
<evidence type="ECO:0000256" key="5">
    <source>
        <dbReference type="ARBA" id="ARBA00022792"/>
    </source>
</evidence>
<comment type="similarity">
    <text evidence="2">Belongs to the complex I NDUFA5 subunit family.</text>
</comment>
<reference evidence="11" key="1">
    <citation type="journal article" date="2020" name="Stud. Mycol.">
        <title>101 Dothideomycetes genomes: A test case for predicting lifestyles and emergence of pathogens.</title>
        <authorList>
            <person name="Haridas S."/>
            <person name="Albert R."/>
            <person name="Binder M."/>
            <person name="Bloem J."/>
            <person name="LaButti K."/>
            <person name="Salamov A."/>
            <person name="Andreopoulos B."/>
            <person name="Baker S."/>
            <person name="Barry K."/>
            <person name="Bills G."/>
            <person name="Bluhm B."/>
            <person name="Cannon C."/>
            <person name="Castanera R."/>
            <person name="Culley D."/>
            <person name="Daum C."/>
            <person name="Ezra D."/>
            <person name="Gonzalez J."/>
            <person name="Henrissat B."/>
            <person name="Kuo A."/>
            <person name="Liang C."/>
            <person name="Lipzen A."/>
            <person name="Lutzoni F."/>
            <person name="Magnuson J."/>
            <person name="Mondo S."/>
            <person name="Nolan M."/>
            <person name="Ohm R."/>
            <person name="Pangilinan J."/>
            <person name="Park H.-J."/>
            <person name="Ramirez L."/>
            <person name="Alfaro M."/>
            <person name="Sun H."/>
            <person name="Tritt A."/>
            <person name="Yoshinaga Y."/>
            <person name="Zwiers L.-H."/>
            <person name="Turgeon B."/>
            <person name="Goodwin S."/>
            <person name="Spatafora J."/>
            <person name="Crous P."/>
            <person name="Grigoriev I."/>
        </authorList>
    </citation>
    <scope>NUCLEOTIDE SEQUENCE [LARGE SCALE GENOMIC DNA]</scope>
    <source>
        <strain evidence="11">CBS 304.66</strain>
    </source>
</reference>
<evidence type="ECO:0000256" key="2">
    <source>
        <dbReference type="ARBA" id="ARBA00010261"/>
    </source>
</evidence>
<evidence type="ECO:0000313" key="11">
    <source>
        <dbReference type="Proteomes" id="UP000800093"/>
    </source>
</evidence>
<evidence type="ECO:0000256" key="8">
    <source>
        <dbReference type="ARBA" id="ARBA00023136"/>
    </source>
</evidence>
<dbReference type="Pfam" id="PF04716">
    <property type="entry name" value="ETC_C1_NDUFA5"/>
    <property type="match status" value="1"/>
</dbReference>
<keyword evidence="4" id="KW-0679">Respiratory chain</keyword>
<evidence type="ECO:0000256" key="6">
    <source>
        <dbReference type="ARBA" id="ARBA00022982"/>
    </source>
</evidence>
<evidence type="ECO:0000256" key="4">
    <source>
        <dbReference type="ARBA" id="ARBA00022660"/>
    </source>
</evidence>
<keyword evidence="3" id="KW-0813">Transport</keyword>
<evidence type="ECO:0000256" key="9">
    <source>
        <dbReference type="SAM" id="MobiDB-lite"/>
    </source>
</evidence>
<dbReference type="Proteomes" id="UP000800093">
    <property type="component" value="Unassembled WGS sequence"/>
</dbReference>
<evidence type="ECO:0000256" key="3">
    <source>
        <dbReference type="ARBA" id="ARBA00022448"/>
    </source>
</evidence>
<accession>A0A9P4K572</accession>
<dbReference type="AlphaFoldDB" id="A0A9P4K572"/>
<dbReference type="GO" id="GO:0005743">
    <property type="term" value="C:mitochondrial inner membrane"/>
    <property type="evidence" value="ECO:0007669"/>
    <property type="project" value="UniProtKB-SubCell"/>
</dbReference>